<gene>
    <name evidence="1" type="ORF">K504DRAFT_459459</name>
</gene>
<reference evidence="1" key="1">
    <citation type="journal article" date="2020" name="Stud. Mycol.">
        <title>101 Dothideomycetes genomes: a test case for predicting lifestyles and emergence of pathogens.</title>
        <authorList>
            <person name="Haridas S."/>
            <person name="Albert R."/>
            <person name="Binder M."/>
            <person name="Bloem J."/>
            <person name="Labutti K."/>
            <person name="Salamov A."/>
            <person name="Andreopoulos B."/>
            <person name="Baker S."/>
            <person name="Barry K."/>
            <person name="Bills G."/>
            <person name="Bluhm B."/>
            <person name="Cannon C."/>
            <person name="Castanera R."/>
            <person name="Culley D."/>
            <person name="Daum C."/>
            <person name="Ezra D."/>
            <person name="Gonzalez J."/>
            <person name="Henrissat B."/>
            <person name="Kuo A."/>
            <person name="Liang C."/>
            <person name="Lipzen A."/>
            <person name="Lutzoni F."/>
            <person name="Magnuson J."/>
            <person name="Mondo S."/>
            <person name="Nolan M."/>
            <person name="Ohm R."/>
            <person name="Pangilinan J."/>
            <person name="Park H.-J."/>
            <person name="Ramirez L."/>
            <person name="Alfaro M."/>
            <person name="Sun H."/>
            <person name="Tritt A."/>
            <person name="Yoshinaga Y."/>
            <person name="Zwiers L.-H."/>
            <person name="Turgeon B."/>
            <person name="Goodwin S."/>
            <person name="Spatafora J."/>
            <person name="Crous P."/>
            <person name="Grigoriev I."/>
        </authorList>
    </citation>
    <scope>NUCLEOTIDE SEQUENCE</scope>
    <source>
        <strain evidence="1">CBS 279.74</strain>
    </source>
</reference>
<keyword evidence="2" id="KW-1185">Reference proteome</keyword>
<protein>
    <submittedName>
        <fullName evidence="1">Uncharacterized protein</fullName>
    </submittedName>
</protein>
<sequence length="52" mass="5692">MGLAAASLVPAFTALFPTTIVFGINIRFRPRGNHHPTHKSPLSIPVEEIRVL</sequence>
<proteinExistence type="predicted"/>
<dbReference type="EMBL" id="MU005776">
    <property type="protein sequence ID" value="KAF2706135.1"/>
    <property type="molecule type" value="Genomic_DNA"/>
</dbReference>
<evidence type="ECO:0000313" key="1">
    <source>
        <dbReference type="EMBL" id="KAF2706135.1"/>
    </source>
</evidence>
<organism evidence="1 2">
    <name type="scientific">Pleomassaria siparia CBS 279.74</name>
    <dbReference type="NCBI Taxonomy" id="1314801"/>
    <lineage>
        <taxon>Eukaryota</taxon>
        <taxon>Fungi</taxon>
        <taxon>Dikarya</taxon>
        <taxon>Ascomycota</taxon>
        <taxon>Pezizomycotina</taxon>
        <taxon>Dothideomycetes</taxon>
        <taxon>Pleosporomycetidae</taxon>
        <taxon>Pleosporales</taxon>
        <taxon>Pleomassariaceae</taxon>
        <taxon>Pleomassaria</taxon>
    </lineage>
</organism>
<evidence type="ECO:0000313" key="2">
    <source>
        <dbReference type="Proteomes" id="UP000799428"/>
    </source>
</evidence>
<dbReference type="Proteomes" id="UP000799428">
    <property type="component" value="Unassembled WGS sequence"/>
</dbReference>
<dbReference type="AlphaFoldDB" id="A0A6G1K0T5"/>
<name>A0A6G1K0T5_9PLEO</name>
<accession>A0A6G1K0T5</accession>